<dbReference type="Pfam" id="PF13338">
    <property type="entry name" value="AbiEi_4"/>
    <property type="match status" value="1"/>
</dbReference>
<name>A0ABV1NLV0_9CAUL</name>
<dbReference type="EMBL" id="JBEGDD010000002">
    <property type="protein sequence ID" value="MEQ7154149.1"/>
    <property type="molecule type" value="Genomic_DNA"/>
</dbReference>
<proteinExistence type="predicted"/>
<dbReference type="InterPro" id="IPR025159">
    <property type="entry name" value="AbiEi_N"/>
</dbReference>
<protein>
    <submittedName>
        <fullName evidence="3">Type IV toxin-antitoxin system AbiEi family antitoxin domain-containing protein</fullName>
    </submittedName>
</protein>
<feature type="domain" description="AbiEi antitoxin N-terminal" evidence="2">
    <location>
        <begin position="6"/>
        <end position="51"/>
    </location>
</feature>
<dbReference type="RefSeq" id="WP_349683328.1">
    <property type="nucleotide sequence ID" value="NZ_JBEGDD010000002.1"/>
</dbReference>
<keyword evidence="4" id="KW-1185">Reference proteome</keyword>
<reference evidence="3 4" key="1">
    <citation type="submission" date="2024-06" db="EMBL/GenBank/DDBJ databases">
        <title>Brevundimonas sp. C11.</title>
        <authorList>
            <person name="Maltman C."/>
        </authorList>
    </citation>
    <scope>NUCLEOTIDE SEQUENCE [LARGE SCALE GENOMIC DNA]</scope>
    <source>
        <strain evidence="3 4">C11</strain>
    </source>
</reference>
<evidence type="ECO:0000259" key="1">
    <source>
        <dbReference type="Pfam" id="PF09407"/>
    </source>
</evidence>
<evidence type="ECO:0000313" key="3">
    <source>
        <dbReference type="EMBL" id="MEQ7154149.1"/>
    </source>
</evidence>
<dbReference type="InterPro" id="IPR018547">
    <property type="entry name" value="AbiEi_C"/>
</dbReference>
<dbReference type="Proteomes" id="UP001445732">
    <property type="component" value="Unassembled WGS sequence"/>
</dbReference>
<comment type="caution">
    <text evidence="3">The sequence shown here is derived from an EMBL/GenBank/DDBJ whole genome shotgun (WGS) entry which is preliminary data.</text>
</comment>
<gene>
    <name evidence="3" type="ORF">ABN401_02855</name>
</gene>
<evidence type="ECO:0000313" key="4">
    <source>
        <dbReference type="Proteomes" id="UP001445732"/>
    </source>
</evidence>
<feature type="domain" description="AbiEi antitoxin C-terminal" evidence="1">
    <location>
        <begin position="59"/>
        <end position="192"/>
    </location>
</feature>
<evidence type="ECO:0000259" key="2">
    <source>
        <dbReference type="Pfam" id="PF13338"/>
    </source>
</evidence>
<sequence length="200" mass="22189">MTHIERALAVAQAQGVARTRDFVTAGVPRVYLKRLVEDGRLSQVGRGLYRPNDVSLPTTSSLAEAARVVPNGVIALLSALRFHGLTTQAPHAVWLLIGTRAWTPVNPPMRLKIVRASGPSLTEGVETHDIDGVTVPITSPAKTVVDCFKYRRRVGLDVALEALRDFMKDSARRRQRDALWRYAEIDRVQTVIRPYLEALS</sequence>
<dbReference type="Pfam" id="PF09407">
    <property type="entry name" value="AbiEi_1"/>
    <property type="match status" value="1"/>
</dbReference>
<accession>A0ABV1NLV0</accession>
<organism evidence="3 4">
    <name type="scientific">Brevundimonas aurifodinae</name>
    <dbReference type="NCBI Taxonomy" id="1508312"/>
    <lineage>
        <taxon>Bacteria</taxon>
        <taxon>Pseudomonadati</taxon>
        <taxon>Pseudomonadota</taxon>
        <taxon>Alphaproteobacteria</taxon>
        <taxon>Caulobacterales</taxon>
        <taxon>Caulobacteraceae</taxon>
        <taxon>Brevundimonas</taxon>
    </lineage>
</organism>